<dbReference type="Proteomes" id="UP000640930">
    <property type="component" value="Unassembled WGS sequence"/>
</dbReference>
<accession>A0ABR8XAQ1</accession>
<dbReference type="EMBL" id="JACSQA010000007">
    <property type="protein sequence ID" value="MBD8026403.1"/>
    <property type="molecule type" value="Genomic_DNA"/>
</dbReference>
<dbReference type="RefSeq" id="WP_191706907.1">
    <property type="nucleotide sequence ID" value="NZ_JACSQA010000007.1"/>
</dbReference>
<evidence type="ECO:0000313" key="1">
    <source>
        <dbReference type="EMBL" id="MBD8026403.1"/>
    </source>
</evidence>
<reference evidence="1 2" key="1">
    <citation type="submission" date="2020-08" db="EMBL/GenBank/DDBJ databases">
        <title>A Genomic Blueprint of the Chicken Gut Microbiome.</title>
        <authorList>
            <person name="Gilroy R."/>
            <person name="Ravi A."/>
            <person name="Getino M."/>
            <person name="Pursley I."/>
            <person name="Horton D.L."/>
            <person name="Alikhan N.-F."/>
            <person name="Baker D."/>
            <person name="Gharbi K."/>
            <person name="Hall N."/>
            <person name="Watson M."/>
            <person name="Adriaenssens E.M."/>
            <person name="Foster-Nyarko E."/>
            <person name="Jarju S."/>
            <person name="Secka A."/>
            <person name="Antonio M."/>
            <person name="Oren A."/>
            <person name="Chaudhuri R."/>
            <person name="La Ragione R.M."/>
            <person name="Hildebrand F."/>
            <person name="Pallen M.J."/>
        </authorList>
    </citation>
    <scope>NUCLEOTIDE SEQUENCE [LARGE SCALE GENOMIC DNA]</scope>
    <source>
        <strain evidence="1 2">Re31</strain>
    </source>
</reference>
<proteinExistence type="predicted"/>
<keyword evidence="2" id="KW-1185">Reference proteome</keyword>
<sequence>MQQGVVSVKELLLKVMQRNQLVDMMYIAKNGEITKRRIKVIKVSEDKFNAYCFLKHANRLFCIDNVLALLPVIRKEREVI</sequence>
<gene>
    <name evidence="1" type="ORF">H9636_06995</name>
</gene>
<protein>
    <submittedName>
        <fullName evidence="1">Transcriptional regulator</fullName>
    </submittedName>
</protein>
<evidence type="ECO:0000313" key="2">
    <source>
        <dbReference type="Proteomes" id="UP000640930"/>
    </source>
</evidence>
<comment type="caution">
    <text evidence="1">The sequence shown here is derived from an EMBL/GenBank/DDBJ whole genome shotgun (WGS) entry which is preliminary data.</text>
</comment>
<name>A0ABR8XAQ1_9BACL</name>
<organism evidence="1 2">
    <name type="scientific">Ureibacillus galli</name>
    <dbReference type="NCBI Taxonomy" id="2762222"/>
    <lineage>
        <taxon>Bacteria</taxon>
        <taxon>Bacillati</taxon>
        <taxon>Bacillota</taxon>
        <taxon>Bacilli</taxon>
        <taxon>Bacillales</taxon>
        <taxon>Caryophanaceae</taxon>
        <taxon>Ureibacillus</taxon>
    </lineage>
</organism>